<organism evidence="1 2">
    <name type="scientific">Actinoallomurus vinaceus</name>
    <dbReference type="NCBI Taxonomy" id="1080074"/>
    <lineage>
        <taxon>Bacteria</taxon>
        <taxon>Bacillati</taxon>
        <taxon>Actinomycetota</taxon>
        <taxon>Actinomycetes</taxon>
        <taxon>Streptosporangiales</taxon>
        <taxon>Thermomonosporaceae</taxon>
        <taxon>Actinoallomurus</taxon>
    </lineage>
</organism>
<reference evidence="2" key="1">
    <citation type="journal article" date="2019" name="Int. J. Syst. Evol. Microbiol.">
        <title>The Global Catalogue of Microorganisms (GCM) 10K type strain sequencing project: providing services to taxonomists for standard genome sequencing and annotation.</title>
        <authorList>
            <consortium name="The Broad Institute Genomics Platform"/>
            <consortium name="The Broad Institute Genome Sequencing Center for Infectious Disease"/>
            <person name="Wu L."/>
            <person name="Ma J."/>
        </authorList>
    </citation>
    <scope>NUCLEOTIDE SEQUENCE [LARGE SCALE GENOMIC DNA]</scope>
    <source>
        <strain evidence="2">JCM 17939</strain>
    </source>
</reference>
<dbReference type="Proteomes" id="UP001501442">
    <property type="component" value="Unassembled WGS sequence"/>
</dbReference>
<dbReference type="EMBL" id="BAABHK010000023">
    <property type="protein sequence ID" value="GAA4638542.1"/>
    <property type="molecule type" value="Genomic_DNA"/>
</dbReference>
<accession>A0ABP8USN7</accession>
<keyword evidence="2" id="KW-1185">Reference proteome</keyword>
<evidence type="ECO:0000313" key="1">
    <source>
        <dbReference type="EMBL" id="GAA4638542.1"/>
    </source>
</evidence>
<gene>
    <name evidence="1" type="ORF">GCM10023196_096700</name>
</gene>
<comment type="caution">
    <text evidence="1">The sequence shown here is derived from an EMBL/GenBank/DDBJ whole genome shotgun (WGS) entry which is preliminary data.</text>
</comment>
<name>A0ABP8USN7_9ACTN</name>
<proteinExistence type="predicted"/>
<evidence type="ECO:0008006" key="3">
    <source>
        <dbReference type="Google" id="ProtNLM"/>
    </source>
</evidence>
<sequence length="119" mass="13309">MFCGFLVKFAYAFDRRAELYADVVLAALRNKLARSHLEARMIDGKYEYQSSFAKKYVAEGEARGEARGEAKAVLAVLETRGIMVPDGARARIEGCADLSQLEKWVQLAVTVRSVDELFD</sequence>
<evidence type="ECO:0000313" key="2">
    <source>
        <dbReference type="Proteomes" id="UP001501442"/>
    </source>
</evidence>
<protein>
    <recommendedName>
        <fullName evidence="3">DUF4351 domain-containing protein</fullName>
    </recommendedName>
</protein>